<keyword evidence="2" id="KW-1185">Reference proteome</keyword>
<dbReference type="EMBL" id="JMIY01000006">
    <property type="protein sequence ID" value="KCZ71268.1"/>
    <property type="molecule type" value="Genomic_DNA"/>
</dbReference>
<proteinExistence type="predicted"/>
<evidence type="ECO:0000313" key="2">
    <source>
        <dbReference type="Proteomes" id="UP000027153"/>
    </source>
</evidence>
<dbReference type="AlphaFoldDB" id="A0A062V3Q8"/>
<name>A0A062V3Q8_9EURY</name>
<dbReference type="RefSeq" id="WP_157834101.1">
    <property type="nucleotide sequence ID" value="NZ_JMIY01000006.1"/>
</dbReference>
<gene>
    <name evidence="1" type="ORF">ANME2D_02470</name>
</gene>
<accession>A0A062V3Q8</accession>
<reference evidence="1 2" key="1">
    <citation type="journal article" date="2013" name="Nature">
        <title>Anaerobic oxidation of methane coupled to nitrate reduction in a novel archaeal lineage.</title>
        <authorList>
            <person name="Haroon M.F."/>
            <person name="Hu S."/>
            <person name="Shi Y."/>
            <person name="Imelfort M."/>
            <person name="Keller J."/>
            <person name="Hugenholtz P."/>
            <person name="Yuan Z."/>
            <person name="Tyson G.W."/>
        </authorList>
    </citation>
    <scope>NUCLEOTIDE SEQUENCE [LARGE SCALE GENOMIC DNA]</scope>
    <source>
        <strain evidence="1 2">ANME-2d</strain>
    </source>
</reference>
<sequence>MESAAEFMDRKRDEFESKKIVKAKDIGRKGWLLFEREAYTFIQQSNLDEKVFLVERLRLKEIIGKAVHPSSKVGNVVYRIAYYIIAKNGKRNGKWAWGQFCPFVPQDDFAKLMDKAKNEGTIIDEFPI</sequence>
<organism evidence="1 2">
    <name type="scientific">Candidatus Methanoperedens nitratireducens</name>
    <dbReference type="NCBI Taxonomy" id="1392998"/>
    <lineage>
        <taxon>Archaea</taxon>
        <taxon>Methanobacteriati</taxon>
        <taxon>Methanobacteriota</taxon>
        <taxon>Stenosarchaea group</taxon>
        <taxon>Methanomicrobia</taxon>
        <taxon>Methanosarcinales</taxon>
        <taxon>ANME-2 cluster</taxon>
        <taxon>Candidatus Methanoperedentaceae</taxon>
        <taxon>Candidatus Methanoperedens</taxon>
    </lineage>
</organism>
<dbReference type="Proteomes" id="UP000027153">
    <property type="component" value="Unassembled WGS sequence"/>
</dbReference>
<protein>
    <submittedName>
        <fullName evidence="1">Uncharacterized protein</fullName>
    </submittedName>
</protein>
<comment type="caution">
    <text evidence="1">The sequence shown here is derived from an EMBL/GenBank/DDBJ whole genome shotgun (WGS) entry which is preliminary data.</text>
</comment>
<evidence type="ECO:0000313" key="1">
    <source>
        <dbReference type="EMBL" id="KCZ71268.1"/>
    </source>
</evidence>